<dbReference type="PANTHER" id="PTHR24201:SF14">
    <property type="entry name" value="CYCLIN-DEPENDENT KINASE 4 INHIBITOR C-LIKE"/>
    <property type="match status" value="1"/>
</dbReference>
<reference evidence="4 5" key="1">
    <citation type="submission" date="2021-07" db="EMBL/GenBank/DDBJ databases">
        <authorList>
            <person name="Palmer J.M."/>
        </authorList>
    </citation>
    <scope>NUCLEOTIDE SEQUENCE [LARGE SCALE GENOMIC DNA]</scope>
    <source>
        <strain evidence="4 5">AT_MEX2019</strain>
        <tissue evidence="4">Muscle</tissue>
    </source>
</reference>
<sequence length="130" mass="14182">MKGNLSMTERYSYTDDLTGRCPNTVVRLGHSALVKALLDAGADPNVSDRVQQLTVIHDAAREGFLDSVRVLIDHGADVNHVDQKGNLPLHLAAREGHLEVVKLLLEHTVDSQATNYEENTALMLQAAENG</sequence>
<name>A0ABU7BIU7_9TELE</name>
<evidence type="ECO:0000256" key="3">
    <source>
        <dbReference type="PROSITE-ProRule" id="PRU00023"/>
    </source>
</evidence>
<accession>A0ABU7BIU7</accession>
<dbReference type="Gene3D" id="1.25.40.20">
    <property type="entry name" value="Ankyrin repeat-containing domain"/>
    <property type="match status" value="2"/>
</dbReference>
<keyword evidence="5" id="KW-1185">Reference proteome</keyword>
<dbReference type="SUPFAM" id="SSF48403">
    <property type="entry name" value="Ankyrin repeat"/>
    <property type="match status" value="1"/>
</dbReference>
<keyword evidence="2 3" id="KW-0040">ANK repeat</keyword>
<evidence type="ECO:0000256" key="1">
    <source>
        <dbReference type="ARBA" id="ARBA00022737"/>
    </source>
</evidence>
<dbReference type="Pfam" id="PF12796">
    <property type="entry name" value="Ank_2"/>
    <property type="match status" value="1"/>
</dbReference>
<dbReference type="InterPro" id="IPR050776">
    <property type="entry name" value="Ank_Repeat/CDKN_Inhibitor"/>
</dbReference>
<feature type="repeat" description="ANK" evidence="3">
    <location>
        <begin position="84"/>
        <end position="116"/>
    </location>
</feature>
<evidence type="ECO:0000313" key="5">
    <source>
        <dbReference type="Proteomes" id="UP001345963"/>
    </source>
</evidence>
<evidence type="ECO:0000313" key="4">
    <source>
        <dbReference type="EMBL" id="MED6250562.1"/>
    </source>
</evidence>
<dbReference type="EMBL" id="JAHUTI010059091">
    <property type="protein sequence ID" value="MED6250562.1"/>
    <property type="molecule type" value="Genomic_DNA"/>
</dbReference>
<comment type="caution">
    <text evidence="4">The sequence shown here is derived from an EMBL/GenBank/DDBJ whole genome shotgun (WGS) entry which is preliminary data.</text>
</comment>
<protein>
    <recommendedName>
        <fullName evidence="6">Cyclin-dependent kinase inhibitor 2C (p18, inhibits CDK4)</fullName>
    </recommendedName>
</protein>
<dbReference type="InterPro" id="IPR002110">
    <property type="entry name" value="Ankyrin_rpt"/>
</dbReference>
<proteinExistence type="predicted"/>
<evidence type="ECO:0000256" key="2">
    <source>
        <dbReference type="ARBA" id="ARBA00023043"/>
    </source>
</evidence>
<dbReference type="InterPro" id="IPR036770">
    <property type="entry name" value="Ankyrin_rpt-contain_sf"/>
</dbReference>
<dbReference type="Proteomes" id="UP001345963">
    <property type="component" value="Unassembled WGS sequence"/>
</dbReference>
<gene>
    <name evidence="4" type="ORF">ATANTOWER_030607</name>
</gene>
<evidence type="ECO:0008006" key="6">
    <source>
        <dbReference type="Google" id="ProtNLM"/>
    </source>
</evidence>
<dbReference type="PROSITE" id="PS50297">
    <property type="entry name" value="ANK_REP_REGION"/>
    <property type="match status" value="2"/>
</dbReference>
<feature type="repeat" description="ANK" evidence="3">
    <location>
        <begin position="51"/>
        <end position="83"/>
    </location>
</feature>
<dbReference type="PROSITE" id="PS50088">
    <property type="entry name" value="ANK_REPEAT"/>
    <property type="match status" value="2"/>
</dbReference>
<dbReference type="PANTHER" id="PTHR24201">
    <property type="entry name" value="ANK_REP_REGION DOMAIN-CONTAINING PROTEIN"/>
    <property type="match status" value="1"/>
</dbReference>
<dbReference type="SMART" id="SM00248">
    <property type="entry name" value="ANK"/>
    <property type="match status" value="3"/>
</dbReference>
<organism evidence="4 5">
    <name type="scientific">Ataeniobius toweri</name>
    <dbReference type="NCBI Taxonomy" id="208326"/>
    <lineage>
        <taxon>Eukaryota</taxon>
        <taxon>Metazoa</taxon>
        <taxon>Chordata</taxon>
        <taxon>Craniata</taxon>
        <taxon>Vertebrata</taxon>
        <taxon>Euteleostomi</taxon>
        <taxon>Actinopterygii</taxon>
        <taxon>Neopterygii</taxon>
        <taxon>Teleostei</taxon>
        <taxon>Neoteleostei</taxon>
        <taxon>Acanthomorphata</taxon>
        <taxon>Ovalentaria</taxon>
        <taxon>Atherinomorphae</taxon>
        <taxon>Cyprinodontiformes</taxon>
        <taxon>Goodeidae</taxon>
        <taxon>Ataeniobius</taxon>
    </lineage>
</organism>
<keyword evidence="1" id="KW-0677">Repeat</keyword>